<dbReference type="InterPro" id="IPR001345">
    <property type="entry name" value="PG/BPGM_mutase_AS"/>
</dbReference>
<keyword evidence="2" id="KW-0413">Isomerase</keyword>
<evidence type="ECO:0000256" key="1">
    <source>
        <dbReference type="ARBA" id="ARBA00023152"/>
    </source>
</evidence>
<name>A0A7W9HUI9_9PSEU</name>
<proteinExistence type="predicted"/>
<accession>A0A7W9HUI9</accession>
<sequence length="238" mass="26779">MDPVGVDWIGLIRHGESSGNVAWEAAEAAGHDVVDLPERDADVPLSPEGERQGKALGRWFASMPREQWPDLVVSSPYLRALDTAHLAVPGHSRSRVDERLRDRELGVFDVLTKHGVARRYPEEPARERRLGKFYYRPPGGESWADVALRLRSLLRDLDGRRVLLFGHEITAFLLRYLLEGLPERDLTTFARNMVVPNGSLTSWRREEGLWVLERESETGHLVEEGAEPTADEDAATAV</sequence>
<dbReference type="PROSITE" id="PS00175">
    <property type="entry name" value="PG_MUTASE"/>
    <property type="match status" value="1"/>
</dbReference>
<dbReference type="GO" id="GO:0016791">
    <property type="term" value="F:phosphatase activity"/>
    <property type="evidence" value="ECO:0007669"/>
    <property type="project" value="TreeGrafter"/>
</dbReference>
<dbReference type="Proteomes" id="UP000552097">
    <property type="component" value="Unassembled WGS sequence"/>
</dbReference>
<dbReference type="AlphaFoldDB" id="A0A7W9HUI9"/>
<reference evidence="3 4" key="1">
    <citation type="submission" date="2020-08" db="EMBL/GenBank/DDBJ databases">
        <title>Sequencing the genomes of 1000 actinobacteria strains.</title>
        <authorList>
            <person name="Klenk H.-P."/>
        </authorList>
    </citation>
    <scope>NUCLEOTIDE SEQUENCE [LARGE SCALE GENOMIC DNA]</scope>
    <source>
        <strain evidence="3 4">DSM 45486</strain>
    </source>
</reference>
<dbReference type="PANTHER" id="PTHR48100:SF1">
    <property type="entry name" value="HISTIDINE PHOSPHATASE FAMILY PROTEIN-RELATED"/>
    <property type="match status" value="1"/>
</dbReference>
<keyword evidence="4" id="KW-1185">Reference proteome</keyword>
<dbReference type="SUPFAM" id="SSF53254">
    <property type="entry name" value="Phosphoglycerate mutase-like"/>
    <property type="match status" value="1"/>
</dbReference>
<dbReference type="PANTHER" id="PTHR48100">
    <property type="entry name" value="BROAD-SPECIFICITY PHOSPHATASE YOR283W-RELATED"/>
    <property type="match status" value="1"/>
</dbReference>
<evidence type="ECO:0000313" key="4">
    <source>
        <dbReference type="Proteomes" id="UP000552097"/>
    </source>
</evidence>
<comment type="caution">
    <text evidence="3">The sequence shown here is derived from an EMBL/GenBank/DDBJ whole genome shotgun (WGS) entry which is preliminary data.</text>
</comment>
<dbReference type="InterPro" id="IPR050275">
    <property type="entry name" value="PGM_Phosphatase"/>
</dbReference>
<keyword evidence="1" id="KW-0324">Glycolysis</keyword>
<dbReference type="InterPro" id="IPR029033">
    <property type="entry name" value="His_PPase_superfam"/>
</dbReference>
<dbReference type="CDD" id="cd07067">
    <property type="entry name" value="HP_PGM_like"/>
    <property type="match status" value="1"/>
</dbReference>
<dbReference type="Gene3D" id="3.40.50.1240">
    <property type="entry name" value="Phosphoglycerate mutase-like"/>
    <property type="match status" value="1"/>
</dbReference>
<organism evidence="3 4">
    <name type="scientific">Saccharothrix ecbatanensis</name>
    <dbReference type="NCBI Taxonomy" id="1105145"/>
    <lineage>
        <taxon>Bacteria</taxon>
        <taxon>Bacillati</taxon>
        <taxon>Actinomycetota</taxon>
        <taxon>Actinomycetes</taxon>
        <taxon>Pseudonocardiales</taxon>
        <taxon>Pseudonocardiaceae</taxon>
        <taxon>Saccharothrix</taxon>
    </lineage>
</organism>
<dbReference type="InterPro" id="IPR013078">
    <property type="entry name" value="His_Pase_superF_clade-1"/>
</dbReference>
<dbReference type="GO" id="GO:0005737">
    <property type="term" value="C:cytoplasm"/>
    <property type="evidence" value="ECO:0007669"/>
    <property type="project" value="TreeGrafter"/>
</dbReference>
<dbReference type="SMART" id="SM00855">
    <property type="entry name" value="PGAM"/>
    <property type="match status" value="1"/>
</dbReference>
<dbReference type="RefSeq" id="WP_312869808.1">
    <property type="nucleotide sequence ID" value="NZ_JACHMO010000001.1"/>
</dbReference>
<gene>
    <name evidence="3" type="ORF">F4560_008525</name>
</gene>
<protein>
    <submittedName>
        <fullName evidence="3">Broad specificity phosphatase PhoE</fullName>
    </submittedName>
</protein>
<evidence type="ECO:0000256" key="2">
    <source>
        <dbReference type="ARBA" id="ARBA00023235"/>
    </source>
</evidence>
<dbReference type="EMBL" id="JACHMO010000001">
    <property type="protein sequence ID" value="MBB5808757.1"/>
    <property type="molecule type" value="Genomic_DNA"/>
</dbReference>
<evidence type="ECO:0000313" key="3">
    <source>
        <dbReference type="EMBL" id="MBB5808757.1"/>
    </source>
</evidence>
<dbReference type="Pfam" id="PF00300">
    <property type="entry name" value="His_Phos_1"/>
    <property type="match status" value="1"/>
</dbReference>